<accession>A0ABQ5PVL0</accession>
<evidence type="ECO:0000313" key="6">
    <source>
        <dbReference type="Proteomes" id="UP001165044"/>
    </source>
</evidence>
<dbReference type="InterPro" id="IPR016161">
    <property type="entry name" value="Ald_DH/histidinol_DH"/>
</dbReference>
<dbReference type="Gene3D" id="1.20.5.1300">
    <property type="match status" value="1"/>
</dbReference>
<dbReference type="PIRSF" id="PIRSF000099">
    <property type="entry name" value="Histidinol_dh"/>
    <property type="match status" value="1"/>
</dbReference>
<organism evidence="5 6">
    <name type="scientific">Geothrix edaphica</name>
    <dbReference type="NCBI Taxonomy" id="2927976"/>
    <lineage>
        <taxon>Bacteria</taxon>
        <taxon>Pseudomonadati</taxon>
        <taxon>Acidobacteriota</taxon>
        <taxon>Holophagae</taxon>
        <taxon>Holophagales</taxon>
        <taxon>Holophagaceae</taxon>
        <taxon>Geothrix</taxon>
    </lineage>
</organism>
<dbReference type="PANTHER" id="PTHR21256">
    <property type="entry name" value="HISTIDINOL DEHYDROGENASE HDH"/>
    <property type="match status" value="1"/>
</dbReference>
<protein>
    <submittedName>
        <fullName evidence="5">Histidinol dehydrogenase</fullName>
    </submittedName>
</protein>
<dbReference type="PRINTS" id="PR00083">
    <property type="entry name" value="HOLDHDRGNASE"/>
</dbReference>
<evidence type="ECO:0000313" key="5">
    <source>
        <dbReference type="EMBL" id="GLH66502.1"/>
    </source>
</evidence>
<keyword evidence="2 3" id="KW-0560">Oxidoreductase</keyword>
<comment type="caution">
    <text evidence="5">The sequence shown here is derived from an EMBL/GenBank/DDBJ whole genome shotgun (WGS) entry which is preliminary data.</text>
</comment>
<dbReference type="InterPro" id="IPR022695">
    <property type="entry name" value="Histidinol_DH_monofunct"/>
</dbReference>
<evidence type="ECO:0000256" key="3">
    <source>
        <dbReference type="PIRNR" id="PIRNR000099"/>
    </source>
</evidence>
<dbReference type="Gene3D" id="3.40.50.1980">
    <property type="entry name" value="Nitrogenase molybdenum iron protein domain"/>
    <property type="match status" value="2"/>
</dbReference>
<name>A0ABQ5PVL0_9BACT</name>
<gene>
    <name evidence="5" type="primary">hisD</name>
    <name evidence="5" type="ORF">GETHED_08660</name>
</gene>
<keyword evidence="6" id="KW-1185">Reference proteome</keyword>
<dbReference type="Proteomes" id="UP001165044">
    <property type="component" value="Unassembled WGS sequence"/>
</dbReference>
<dbReference type="CDD" id="cd06572">
    <property type="entry name" value="Histidinol_dh"/>
    <property type="match status" value="1"/>
</dbReference>
<dbReference type="NCBIfam" id="TIGR00069">
    <property type="entry name" value="hisD"/>
    <property type="match status" value="1"/>
</dbReference>
<dbReference type="Pfam" id="PF00815">
    <property type="entry name" value="Histidinol_dh"/>
    <property type="match status" value="1"/>
</dbReference>
<dbReference type="SUPFAM" id="SSF53720">
    <property type="entry name" value="ALDH-like"/>
    <property type="match status" value="1"/>
</dbReference>
<evidence type="ECO:0000256" key="4">
    <source>
        <dbReference type="RuleBase" id="RU004175"/>
    </source>
</evidence>
<reference evidence="5" key="1">
    <citation type="journal article" date="2023" name="Antonie Van Leeuwenhoek">
        <title>Mesoterricola silvestris gen. nov., sp. nov., Mesoterricola sediminis sp. nov., Geothrix oryzae sp. nov., Geothrix edaphica sp. nov., Geothrix rubra sp. nov., and Geothrix limicola sp. nov., six novel members of Acidobacteriota isolated from soils.</title>
        <authorList>
            <person name="Itoh H."/>
            <person name="Sugisawa Y."/>
            <person name="Mise K."/>
            <person name="Xu Z."/>
            <person name="Kuniyasu M."/>
            <person name="Ushijima N."/>
            <person name="Kawano K."/>
            <person name="Kobayashi E."/>
            <person name="Shiratori Y."/>
            <person name="Masuda Y."/>
            <person name="Senoo K."/>
        </authorList>
    </citation>
    <scope>NUCLEOTIDE SEQUENCE</scope>
    <source>
        <strain evidence="5">Red802</strain>
    </source>
</reference>
<sequence length="475" mass="50274">MDGRSKESAQTGFLLAPPSIGCQASLFTLEVHRCYFISITDLTNRADVPGWVAALARNGETEEDTRKAVTAILADVRRDGLKAVLDWTSRLDGVALDPAALRIPEAALQTARADLDRRQPDLMAALREMIANVRRFAEGQRGCLRDLELPLPGGGTVGERWCPLKTAGVYIPGGRAFYPSTLAMTVIPAQVAGVGRIVGVTPPKPQPTLPGAWGVDPLVLACAAELGLTELYPFGGAQALAWLAYGEPAVDLVAGPGNRFVAEAKRQLIGTCGIDALAGPTELLVIADDGADPAWLAEDLMAQAEHDPDAAAVLVSADRALLKAVEAQLQNRVTASPRRTILEQSLGTHGRLVCAERDLAIALAQTWAPEHLELCVRDPEAWLPSLTAAGAVFIGSASAEAFGDYGAGPNHVLPTDRSARYTSPLGVATFLKRQSLLRLSAADAATMAPWVEKLAEAEGLTHHGRSAGLRGHHHP</sequence>
<dbReference type="PANTHER" id="PTHR21256:SF2">
    <property type="entry name" value="HISTIDINE BIOSYNTHESIS TRIFUNCTIONAL PROTEIN"/>
    <property type="match status" value="1"/>
</dbReference>
<evidence type="ECO:0000256" key="2">
    <source>
        <dbReference type="ARBA" id="ARBA00023002"/>
    </source>
</evidence>
<dbReference type="EMBL" id="BSDC01000001">
    <property type="protein sequence ID" value="GLH66502.1"/>
    <property type="molecule type" value="Genomic_DNA"/>
</dbReference>
<dbReference type="InterPro" id="IPR012131">
    <property type="entry name" value="Hstdl_DH"/>
</dbReference>
<proteinExistence type="inferred from homology"/>
<evidence type="ECO:0000256" key="1">
    <source>
        <dbReference type="ARBA" id="ARBA00010178"/>
    </source>
</evidence>
<comment type="similarity">
    <text evidence="1 3 4">Belongs to the histidinol dehydrogenase family.</text>
</comment>